<dbReference type="InterPro" id="IPR004360">
    <property type="entry name" value="Glyas_Fos-R_dOase_dom"/>
</dbReference>
<dbReference type="Pfam" id="PF00903">
    <property type="entry name" value="Glyoxalase"/>
    <property type="match status" value="1"/>
</dbReference>
<reference evidence="2 3" key="1">
    <citation type="submission" date="2019-07" db="EMBL/GenBank/DDBJ databases">
        <title>Genomic Encyclopedia of Type Strains, Phase III (KMG-III): the genomes of soil and plant-associated and newly described type strains.</title>
        <authorList>
            <person name="Whitman W."/>
        </authorList>
    </citation>
    <scope>NUCLEOTIDE SEQUENCE [LARGE SCALE GENOMIC DNA]</scope>
    <source>
        <strain evidence="2 3">BL24</strain>
    </source>
</reference>
<dbReference type="AlphaFoldDB" id="A0A5S5BM94"/>
<dbReference type="Gene3D" id="3.10.180.10">
    <property type="entry name" value="2,3-Dihydroxybiphenyl 1,2-Dioxygenase, domain 1"/>
    <property type="match status" value="1"/>
</dbReference>
<name>A0A5S5BM94_9BACL</name>
<gene>
    <name evidence="2" type="ORF">BCM02_12044</name>
</gene>
<evidence type="ECO:0000259" key="1">
    <source>
        <dbReference type="Pfam" id="PF00903"/>
    </source>
</evidence>
<feature type="domain" description="Glyoxalase/fosfomycin resistance/dioxygenase" evidence="1">
    <location>
        <begin position="8"/>
        <end position="127"/>
    </location>
</feature>
<dbReference type="InterPro" id="IPR029068">
    <property type="entry name" value="Glyas_Bleomycin-R_OHBP_Dase"/>
</dbReference>
<dbReference type="PANTHER" id="PTHR33990">
    <property type="entry name" value="PROTEIN YJDN-RELATED"/>
    <property type="match status" value="1"/>
</dbReference>
<dbReference type="EMBL" id="VNHS01000020">
    <property type="protein sequence ID" value="TYP68084.1"/>
    <property type="molecule type" value="Genomic_DNA"/>
</dbReference>
<dbReference type="SUPFAM" id="SSF54593">
    <property type="entry name" value="Glyoxalase/Bleomycin resistance protein/Dihydroxybiphenyl dioxygenase"/>
    <property type="match status" value="1"/>
</dbReference>
<keyword evidence="3" id="KW-1185">Reference proteome</keyword>
<dbReference type="OrthoDB" id="9795306at2"/>
<organism evidence="2 3">
    <name type="scientific">Paenibacillus methanolicus</name>
    <dbReference type="NCBI Taxonomy" id="582686"/>
    <lineage>
        <taxon>Bacteria</taxon>
        <taxon>Bacillati</taxon>
        <taxon>Bacillota</taxon>
        <taxon>Bacilli</taxon>
        <taxon>Bacillales</taxon>
        <taxon>Paenibacillaceae</taxon>
        <taxon>Paenibacillus</taxon>
    </lineage>
</organism>
<proteinExistence type="predicted"/>
<evidence type="ECO:0000313" key="2">
    <source>
        <dbReference type="EMBL" id="TYP68084.1"/>
    </source>
</evidence>
<sequence>MAKLTPYIFSEDARSQAGFYTEALGGEILSLMTFAQLPDADEATKDKVLHLAFVAGGVTFFMSDSPFNAVTRGSGMHLSLEFATDAEAHDAFDKLSAGGRVVDPLKQQFWGSLFGVLEDKFGVLWQVTTPTPAAQG</sequence>
<dbReference type="CDD" id="cd06588">
    <property type="entry name" value="PhnB_like"/>
    <property type="match status" value="1"/>
</dbReference>
<dbReference type="PANTHER" id="PTHR33990:SF1">
    <property type="entry name" value="PROTEIN YJDN"/>
    <property type="match status" value="1"/>
</dbReference>
<comment type="caution">
    <text evidence="2">The sequence shown here is derived from an EMBL/GenBank/DDBJ whole genome shotgun (WGS) entry which is preliminary data.</text>
</comment>
<dbReference type="InterPro" id="IPR028973">
    <property type="entry name" value="PhnB-like"/>
</dbReference>
<evidence type="ECO:0000313" key="3">
    <source>
        <dbReference type="Proteomes" id="UP000323257"/>
    </source>
</evidence>
<accession>A0A5S5BM94</accession>
<dbReference type="RefSeq" id="WP_148933505.1">
    <property type="nucleotide sequence ID" value="NZ_VNHS01000020.1"/>
</dbReference>
<dbReference type="Proteomes" id="UP000323257">
    <property type="component" value="Unassembled WGS sequence"/>
</dbReference>
<protein>
    <submittedName>
        <fullName evidence="2">PhnB protein</fullName>
    </submittedName>
</protein>